<reference evidence="6 7" key="1">
    <citation type="journal article" date="2017" name="Nature">
        <title>The Apostasia genome and the evolution of orchids.</title>
        <authorList>
            <person name="Zhang G.Q."/>
            <person name="Liu K.W."/>
            <person name="Li Z."/>
            <person name="Lohaus R."/>
            <person name="Hsiao Y.Y."/>
            <person name="Niu S.C."/>
            <person name="Wang J.Y."/>
            <person name="Lin Y.C."/>
            <person name="Xu Q."/>
            <person name="Chen L.J."/>
            <person name="Yoshida K."/>
            <person name="Fujiwara S."/>
            <person name="Wang Z.W."/>
            <person name="Zhang Y.Q."/>
            <person name="Mitsuda N."/>
            <person name="Wang M."/>
            <person name="Liu G.H."/>
            <person name="Pecoraro L."/>
            <person name="Huang H.X."/>
            <person name="Xiao X.J."/>
            <person name="Lin M."/>
            <person name="Wu X.Y."/>
            <person name="Wu W.L."/>
            <person name="Chen Y.Y."/>
            <person name="Chang S.B."/>
            <person name="Sakamoto S."/>
            <person name="Ohme-Takagi M."/>
            <person name="Yagi M."/>
            <person name="Zeng S.J."/>
            <person name="Shen C.Y."/>
            <person name="Yeh C.M."/>
            <person name="Luo Y.B."/>
            <person name="Tsai W.C."/>
            <person name="Van de Peer Y."/>
            <person name="Liu Z.J."/>
        </authorList>
    </citation>
    <scope>NUCLEOTIDE SEQUENCE [LARGE SCALE GENOMIC DNA]</scope>
    <source>
        <strain evidence="7">cv. Shenzhen</strain>
        <tissue evidence="6">Stem</tissue>
    </source>
</reference>
<feature type="signal peptide" evidence="4">
    <location>
        <begin position="1"/>
        <end position="18"/>
    </location>
</feature>
<gene>
    <name evidence="6" type="ORF">AXF42_Ash017572</name>
</gene>
<keyword evidence="2" id="KW-0325">Glycoprotein</keyword>
<feature type="region of interest" description="Disordered" evidence="3">
    <location>
        <begin position="119"/>
        <end position="164"/>
    </location>
</feature>
<dbReference type="InterPro" id="IPR039391">
    <property type="entry name" value="Phytocyanin-like"/>
</dbReference>
<keyword evidence="4" id="KW-0732">Signal</keyword>
<name>A0A2I0A3E1_9ASPA</name>
<dbReference type="GO" id="GO:0046872">
    <property type="term" value="F:metal ion binding"/>
    <property type="evidence" value="ECO:0007669"/>
    <property type="project" value="UniProtKB-KW"/>
</dbReference>
<dbReference type="Pfam" id="PF02298">
    <property type="entry name" value="Cu_bind_like"/>
    <property type="match status" value="1"/>
</dbReference>
<organism evidence="6 7">
    <name type="scientific">Apostasia shenzhenica</name>
    <dbReference type="NCBI Taxonomy" id="1088818"/>
    <lineage>
        <taxon>Eukaryota</taxon>
        <taxon>Viridiplantae</taxon>
        <taxon>Streptophyta</taxon>
        <taxon>Embryophyta</taxon>
        <taxon>Tracheophyta</taxon>
        <taxon>Spermatophyta</taxon>
        <taxon>Magnoliopsida</taxon>
        <taxon>Liliopsida</taxon>
        <taxon>Asparagales</taxon>
        <taxon>Orchidaceae</taxon>
        <taxon>Apostasioideae</taxon>
        <taxon>Apostasia</taxon>
    </lineage>
</organism>
<evidence type="ECO:0000313" key="6">
    <source>
        <dbReference type="EMBL" id="PKA50033.1"/>
    </source>
</evidence>
<dbReference type="InterPro" id="IPR003245">
    <property type="entry name" value="Phytocyanin_dom"/>
</dbReference>
<dbReference type="STRING" id="1088818.A0A2I0A3E1"/>
<dbReference type="GO" id="GO:0005886">
    <property type="term" value="C:plasma membrane"/>
    <property type="evidence" value="ECO:0007669"/>
    <property type="project" value="TreeGrafter"/>
</dbReference>
<keyword evidence="7" id="KW-1185">Reference proteome</keyword>
<evidence type="ECO:0000256" key="4">
    <source>
        <dbReference type="SAM" id="SignalP"/>
    </source>
</evidence>
<dbReference type="AlphaFoldDB" id="A0A2I0A3E1"/>
<evidence type="ECO:0000313" key="7">
    <source>
        <dbReference type="Proteomes" id="UP000236161"/>
    </source>
</evidence>
<dbReference type="Gene3D" id="2.60.40.420">
    <property type="entry name" value="Cupredoxins - blue copper proteins"/>
    <property type="match status" value="1"/>
</dbReference>
<proteinExistence type="predicted"/>
<dbReference type="CDD" id="cd04216">
    <property type="entry name" value="Phytocyanin"/>
    <property type="match status" value="1"/>
</dbReference>
<dbReference type="OrthoDB" id="206968at2759"/>
<dbReference type="GO" id="GO:0009055">
    <property type="term" value="F:electron transfer activity"/>
    <property type="evidence" value="ECO:0007669"/>
    <property type="project" value="InterPro"/>
</dbReference>
<dbReference type="Proteomes" id="UP000236161">
    <property type="component" value="Unassembled WGS sequence"/>
</dbReference>
<dbReference type="FunFam" id="2.60.40.420:FF:000003">
    <property type="entry name" value="Blue copper"/>
    <property type="match status" value="1"/>
</dbReference>
<feature type="chain" id="PRO_5014155477" evidence="4">
    <location>
        <begin position="19"/>
        <end position="193"/>
    </location>
</feature>
<dbReference type="SUPFAM" id="SSF49503">
    <property type="entry name" value="Cupredoxins"/>
    <property type="match status" value="1"/>
</dbReference>
<accession>A0A2I0A3E1</accession>
<dbReference type="PANTHER" id="PTHR33021:SF193">
    <property type="entry name" value="OS06G0218600 PROTEIN"/>
    <property type="match status" value="1"/>
</dbReference>
<dbReference type="InterPro" id="IPR008972">
    <property type="entry name" value="Cupredoxin"/>
</dbReference>
<evidence type="ECO:0000256" key="2">
    <source>
        <dbReference type="ARBA" id="ARBA00023180"/>
    </source>
</evidence>
<dbReference type="PANTHER" id="PTHR33021">
    <property type="entry name" value="BLUE COPPER PROTEIN"/>
    <property type="match status" value="1"/>
</dbReference>
<evidence type="ECO:0000256" key="1">
    <source>
        <dbReference type="ARBA" id="ARBA00022723"/>
    </source>
</evidence>
<sequence length="193" mass="19219">MALAAALLIIHLAERSAAKIYTVGDASGWTSGVDYSSWTTGKTFLVGDGIAFNYAPGAHTVNEVKAKDYKACSASSYLTTDTSGSTTITFKKAGKHYFICGVSGHCAAGMKLAVTVSSSSSSAPSPSPSSHSPSSSPISSKAPSGNHAGAAATTTSPSSAATTSAFPRAAGSSVRTPLPSTALVGLLIAVALL</sequence>
<protein>
    <submittedName>
        <fullName evidence="6">Blue copper protein</fullName>
    </submittedName>
</protein>
<dbReference type="PROSITE" id="PS51485">
    <property type="entry name" value="PHYTOCYANIN"/>
    <property type="match status" value="1"/>
</dbReference>
<evidence type="ECO:0000259" key="5">
    <source>
        <dbReference type="PROSITE" id="PS51485"/>
    </source>
</evidence>
<keyword evidence="1" id="KW-0479">Metal-binding</keyword>
<feature type="domain" description="Phytocyanin" evidence="5">
    <location>
        <begin position="19"/>
        <end position="118"/>
    </location>
</feature>
<evidence type="ECO:0000256" key="3">
    <source>
        <dbReference type="SAM" id="MobiDB-lite"/>
    </source>
</evidence>
<dbReference type="EMBL" id="KZ452035">
    <property type="protein sequence ID" value="PKA50033.1"/>
    <property type="molecule type" value="Genomic_DNA"/>
</dbReference>